<sequence>MFLFGFLTLWSVVHTEVTQIRLADSGEEWNLNVLPNPNSTGHLVFDTISSLLQHWPNTRYHSGHNIVPGIIPTGTLFYHGRGDPHTPTTSEWVATDPEFARLFCDSTDVPCFMHTLVATRPLRVLYFDGSSATKQPDGPIDTQDILTWGAVLPERQTVEWDYKRMHRLCDFGHMLGIDAYVRMQLNFEIMICNFTDGVEITTLSRLQDEPRFPDYAYSFAHSSEWHDAYPGETRIQLDLTHLISLYDVALAPSLISHRVGRDRRAHRVFGIDKRDTEAVIARVRAMSWSPSQSGIDWRTLFQAIRDRYATRLEVLQSTLNATDEDDAARRAFGSLLTTLMPYRLHSAVPPPVGSGNAWAAPVFRLCAETHTSFIGSRESTLTASEKLLLNAARETSREICRTLVGMWAAGALELRSSAKIPGSLVAKWKSEVGRLMDWLGWSVWVKCRPACASEESCHLPGAPFSMEKWNVTEPLCVRLFLPYSGWPDIP</sequence>
<feature type="chain" id="PRO_5042228479" evidence="1">
    <location>
        <begin position="16"/>
        <end position="490"/>
    </location>
</feature>
<keyword evidence="3" id="KW-1185">Reference proteome</keyword>
<proteinExistence type="predicted"/>
<gene>
    <name evidence="2" type="ORF">DFH07DRAFT_848133</name>
</gene>
<dbReference type="Proteomes" id="UP001215280">
    <property type="component" value="Unassembled WGS sequence"/>
</dbReference>
<dbReference type="EMBL" id="JARJLG010000187">
    <property type="protein sequence ID" value="KAJ7730849.1"/>
    <property type="molecule type" value="Genomic_DNA"/>
</dbReference>
<reference evidence="2" key="1">
    <citation type="submission" date="2023-03" db="EMBL/GenBank/DDBJ databases">
        <title>Massive genome expansion in bonnet fungi (Mycena s.s.) driven by repeated elements and novel gene families across ecological guilds.</title>
        <authorList>
            <consortium name="Lawrence Berkeley National Laboratory"/>
            <person name="Harder C.B."/>
            <person name="Miyauchi S."/>
            <person name="Viragh M."/>
            <person name="Kuo A."/>
            <person name="Thoen E."/>
            <person name="Andreopoulos B."/>
            <person name="Lu D."/>
            <person name="Skrede I."/>
            <person name="Drula E."/>
            <person name="Henrissat B."/>
            <person name="Morin E."/>
            <person name="Kohler A."/>
            <person name="Barry K."/>
            <person name="LaButti K."/>
            <person name="Morin E."/>
            <person name="Salamov A."/>
            <person name="Lipzen A."/>
            <person name="Mereny Z."/>
            <person name="Hegedus B."/>
            <person name="Baldrian P."/>
            <person name="Stursova M."/>
            <person name="Weitz H."/>
            <person name="Taylor A."/>
            <person name="Grigoriev I.V."/>
            <person name="Nagy L.G."/>
            <person name="Martin F."/>
            <person name="Kauserud H."/>
        </authorList>
    </citation>
    <scope>NUCLEOTIDE SEQUENCE</scope>
    <source>
        <strain evidence="2">CBHHK188m</strain>
    </source>
</reference>
<comment type="caution">
    <text evidence="2">The sequence shown here is derived from an EMBL/GenBank/DDBJ whole genome shotgun (WGS) entry which is preliminary data.</text>
</comment>
<evidence type="ECO:0000256" key="1">
    <source>
        <dbReference type="SAM" id="SignalP"/>
    </source>
</evidence>
<name>A0AAD7MSK7_9AGAR</name>
<feature type="signal peptide" evidence="1">
    <location>
        <begin position="1"/>
        <end position="15"/>
    </location>
</feature>
<organism evidence="2 3">
    <name type="scientific">Mycena maculata</name>
    <dbReference type="NCBI Taxonomy" id="230809"/>
    <lineage>
        <taxon>Eukaryota</taxon>
        <taxon>Fungi</taxon>
        <taxon>Dikarya</taxon>
        <taxon>Basidiomycota</taxon>
        <taxon>Agaricomycotina</taxon>
        <taxon>Agaricomycetes</taxon>
        <taxon>Agaricomycetidae</taxon>
        <taxon>Agaricales</taxon>
        <taxon>Marasmiineae</taxon>
        <taxon>Mycenaceae</taxon>
        <taxon>Mycena</taxon>
    </lineage>
</organism>
<protein>
    <submittedName>
        <fullName evidence="2">Uncharacterized protein</fullName>
    </submittedName>
</protein>
<dbReference type="AlphaFoldDB" id="A0AAD7MSK7"/>
<keyword evidence="1" id="KW-0732">Signal</keyword>
<dbReference type="InterPro" id="IPR038921">
    <property type="entry name" value="YOR389W-like"/>
</dbReference>
<evidence type="ECO:0000313" key="3">
    <source>
        <dbReference type="Proteomes" id="UP001215280"/>
    </source>
</evidence>
<dbReference type="PANTHER" id="PTHR35204:SF1">
    <property type="entry name" value="ENTEROTOXIN"/>
    <property type="match status" value="1"/>
</dbReference>
<evidence type="ECO:0000313" key="2">
    <source>
        <dbReference type="EMBL" id="KAJ7730849.1"/>
    </source>
</evidence>
<accession>A0AAD7MSK7</accession>
<dbReference type="PANTHER" id="PTHR35204">
    <property type="entry name" value="YALI0A21131P"/>
    <property type="match status" value="1"/>
</dbReference>